<name>A0A6L2MYM3_TANCI</name>
<keyword evidence="1" id="KW-0175">Coiled coil</keyword>
<comment type="caution">
    <text evidence="2">The sequence shown here is derived from an EMBL/GenBank/DDBJ whole genome shotgun (WGS) entry which is preliminary data.</text>
</comment>
<gene>
    <name evidence="2" type="ORF">Tci_049342</name>
</gene>
<evidence type="ECO:0000256" key="1">
    <source>
        <dbReference type="SAM" id="Coils"/>
    </source>
</evidence>
<organism evidence="2">
    <name type="scientific">Tanacetum cinerariifolium</name>
    <name type="common">Dalmatian daisy</name>
    <name type="synonym">Chrysanthemum cinerariifolium</name>
    <dbReference type="NCBI Taxonomy" id="118510"/>
    <lineage>
        <taxon>Eukaryota</taxon>
        <taxon>Viridiplantae</taxon>
        <taxon>Streptophyta</taxon>
        <taxon>Embryophyta</taxon>
        <taxon>Tracheophyta</taxon>
        <taxon>Spermatophyta</taxon>
        <taxon>Magnoliopsida</taxon>
        <taxon>eudicotyledons</taxon>
        <taxon>Gunneridae</taxon>
        <taxon>Pentapetalae</taxon>
        <taxon>asterids</taxon>
        <taxon>campanulids</taxon>
        <taxon>Asterales</taxon>
        <taxon>Asteraceae</taxon>
        <taxon>Asteroideae</taxon>
        <taxon>Anthemideae</taxon>
        <taxon>Anthemidinae</taxon>
        <taxon>Tanacetum</taxon>
    </lineage>
</organism>
<dbReference type="EMBL" id="BKCJ010007458">
    <property type="protein sequence ID" value="GEU77364.1"/>
    <property type="molecule type" value="Genomic_DNA"/>
</dbReference>
<evidence type="ECO:0008006" key="3">
    <source>
        <dbReference type="Google" id="ProtNLM"/>
    </source>
</evidence>
<sequence>MTLTFTDTHNMIAYLTKSEASEGFNQIIDFLNGSSIKYALTVNLNIYVSCIKQFWTSVAVNKVNDIMRLQALVNKKRVIITEAIIRDALHLDDAKGIECLPNEEIFTELARMGYEKPSTKLAFYKAFFSSQWKFLIHTILLCMSAKRISWNGFSSSIASAVICLSLGRNFNFSKAQVGDLFTHTTKYSSPALTQKVFANMRRVGKGFSGVETPLFEGMIVEQPVGDSANEVHDEGVPATGIAAEGDVSAANDEGRKAESQARIYQIDLKHADKVLSMQDDQVEPAELQEVVEVVTTTKLITEVVTDASATTTVVAPQLTTAAAPTLTITPSTGRRIKGVTDEEDSRALKRLSETQEEKAGKKQKLDEEVEELRRHLLIVPNDEDDVYTEATPLARKVPVVDYEIYIENNKPYYKIKRADGQVKTAEIQSDAADTS</sequence>
<feature type="coiled-coil region" evidence="1">
    <location>
        <begin position="348"/>
        <end position="375"/>
    </location>
</feature>
<dbReference type="AlphaFoldDB" id="A0A6L2MYM3"/>
<evidence type="ECO:0000313" key="2">
    <source>
        <dbReference type="EMBL" id="GEU77364.1"/>
    </source>
</evidence>
<reference evidence="2" key="1">
    <citation type="journal article" date="2019" name="Sci. Rep.">
        <title>Draft genome of Tanacetum cinerariifolium, the natural source of mosquito coil.</title>
        <authorList>
            <person name="Yamashiro T."/>
            <person name="Shiraishi A."/>
            <person name="Satake H."/>
            <person name="Nakayama K."/>
        </authorList>
    </citation>
    <scope>NUCLEOTIDE SEQUENCE</scope>
</reference>
<accession>A0A6L2MYM3</accession>
<protein>
    <recommendedName>
        <fullName evidence="3">Xylulose kinase-1</fullName>
    </recommendedName>
</protein>
<proteinExistence type="predicted"/>